<dbReference type="GO" id="GO:0001518">
    <property type="term" value="C:voltage-gated sodium channel complex"/>
    <property type="evidence" value="ECO:0007669"/>
    <property type="project" value="TreeGrafter"/>
</dbReference>
<name>A0A813E6E9_POLGL</name>
<comment type="subcellular location">
    <subcellularLocation>
        <location evidence="1">Membrane</location>
        <topology evidence="1">Multi-pass membrane protein</topology>
    </subcellularLocation>
</comment>
<dbReference type="PANTHER" id="PTHR10037">
    <property type="entry name" value="VOLTAGE-GATED CATION CHANNEL CALCIUM AND SODIUM"/>
    <property type="match status" value="1"/>
</dbReference>
<protein>
    <recommendedName>
        <fullName evidence="6">Ion transport domain-containing protein</fullName>
    </recommendedName>
</protein>
<keyword evidence="4 5" id="KW-0472">Membrane</keyword>
<reference evidence="7" key="1">
    <citation type="submission" date="2021-02" db="EMBL/GenBank/DDBJ databases">
        <authorList>
            <person name="Dougan E. K."/>
            <person name="Rhodes N."/>
            <person name="Thang M."/>
            <person name="Chan C."/>
        </authorList>
    </citation>
    <scope>NUCLEOTIDE SEQUENCE</scope>
</reference>
<evidence type="ECO:0000256" key="2">
    <source>
        <dbReference type="ARBA" id="ARBA00022692"/>
    </source>
</evidence>
<evidence type="ECO:0000259" key="6">
    <source>
        <dbReference type="Pfam" id="PF00520"/>
    </source>
</evidence>
<dbReference type="InterPro" id="IPR027359">
    <property type="entry name" value="Volt_channel_dom_sf"/>
</dbReference>
<evidence type="ECO:0000256" key="3">
    <source>
        <dbReference type="ARBA" id="ARBA00022989"/>
    </source>
</evidence>
<evidence type="ECO:0000256" key="5">
    <source>
        <dbReference type="SAM" id="Phobius"/>
    </source>
</evidence>
<dbReference type="EMBL" id="CAJNNV010006904">
    <property type="protein sequence ID" value="CAE8594241.1"/>
    <property type="molecule type" value="Genomic_DNA"/>
</dbReference>
<evidence type="ECO:0000313" key="8">
    <source>
        <dbReference type="Proteomes" id="UP000654075"/>
    </source>
</evidence>
<accession>A0A813E6E9</accession>
<dbReference type="SUPFAM" id="SSF81324">
    <property type="entry name" value="Voltage-gated potassium channels"/>
    <property type="match status" value="1"/>
</dbReference>
<keyword evidence="8" id="KW-1185">Reference proteome</keyword>
<comment type="caution">
    <text evidence="7">The sequence shown here is derived from an EMBL/GenBank/DDBJ whole genome shotgun (WGS) entry which is preliminary data.</text>
</comment>
<keyword evidence="2 5" id="KW-0812">Transmembrane</keyword>
<proteinExistence type="predicted"/>
<feature type="non-terminal residue" evidence="7">
    <location>
        <position position="171"/>
    </location>
</feature>
<sequence length="171" mass="19587">MVNTNFALLAIYTFEATFRLFAEQEYYHHSRWNLVDVGIVLTGYLDICLTYMPGSDGWGSSINIESFIRLLRVGRIIRALRLFRRFPELYKLVVGFMSTMKAIWWGFVMILMLLSIFSLLAVELVSPFTNKVDDHNLLGDPWCDVAFSSVARSVLFFFQTLVAGDSWGACT</sequence>
<organism evidence="7 8">
    <name type="scientific">Polarella glacialis</name>
    <name type="common">Dinoflagellate</name>
    <dbReference type="NCBI Taxonomy" id="89957"/>
    <lineage>
        <taxon>Eukaryota</taxon>
        <taxon>Sar</taxon>
        <taxon>Alveolata</taxon>
        <taxon>Dinophyceae</taxon>
        <taxon>Suessiales</taxon>
        <taxon>Suessiaceae</taxon>
        <taxon>Polarella</taxon>
    </lineage>
</organism>
<feature type="transmembrane region" description="Helical" evidence="5">
    <location>
        <begin position="102"/>
        <end position="122"/>
    </location>
</feature>
<dbReference type="InterPro" id="IPR043203">
    <property type="entry name" value="VGCC_Ca_Na"/>
</dbReference>
<keyword evidence="3 5" id="KW-1133">Transmembrane helix</keyword>
<evidence type="ECO:0000313" key="7">
    <source>
        <dbReference type="EMBL" id="CAE8594241.1"/>
    </source>
</evidence>
<dbReference type="Pfam" id="PF00520">
    <property type="entry name" value="Ion_trans"/>
    <property type="match status" value="1"/>
</dbReference>
<dbReference type="InterPro" id="IPR005821">
    <property type="entry name" value="Ion_trans_dom"/>
</dbReference>
<dbReference type="GO" id="GO:0005248">
    <property type="term" value="F:voltage-gated sodium channel activity"/>
    <property type="evidence" value="ECO:0007669"/>
    <property type="project" value="TreeGrafter"/>
</dbReference>
<evidence type="ECO:0000256" key="4">
    <source>
        <dbReference type="ARBA" id="ARBA00023136"/>
    </source>
</evidence>
<dbReference type="Proteomes" id="UP000654075">
    <property type="component" value="Unassembled WGS sequence"/>
</dbReference>
<evidence type="ECO:0000256" key="1">
    <source>
        <dbReference type="ARBA" id="ARBA00004141"/>
    </source>
</evidence>
<gene>
    <name evidence="7" type="ORF">PGLA1383_LOCUS12805</name>
</gene>
<dbReference type="AlphaFoldDB" id="A0A813E6E9"/>
<dbReference type="PANTHER" id="PTHR10037:SF62">
    <property type="entry name" value="SODIUM CHANNEL PROTEIN 60E"/>
    <property type="match status" value="1"/>
</dbReference>
<feature type="domain" description="Ion transport" evidence="6">
    <location>
        <begin position="4"/>
        <end position="168"/>
    </location>
</feature>
<dbReference type="Gene3D" id="1.10.287.70">
    <property type="match status" value="1"/>
</dbReference>
<dbReference type="Gene3D" id="1.20.120.350">
    <property type="entry name" value="Voltage-gated potassium channels. Chain C"/>
    <property type="match status" value="1"/>
</dbReference>